<dbReference type="InterPro" id="IPR050709">
    <property type="entry name" value="Biotin_Carboxyl_Carrier/Decarb"/>
</dbReference>
<evidence type="ECO:0000313" key="12">
    <source>
        <dbReference type="Proteomes" id="UP001597120"/>
    </source>
</evidence>
<feature type="domain" description="Lipoyl-binding" evidence="10">
    <location>
        <begin position="86"/>
        <end position="162"/>
    </location>
</feature>
<dbReference type="InterPro" id="IPR001249">
    <property type="entry name" value="AcCoA_biotinCC"/>
</dbReference>
<keyword evidence="6 8" id="KW-0275">Fatty acid biosynthesis</keyword>
<dbReference type="SUPFAM" id="SSF51230">
    <property type="entry name" value="Single hybrid motif"/>
    <property type="match status" value="1"/>
</dbReference>
<dbReference type="Proteomes" id="UP001597120">
    <property type="component" value="Unassembled WGS sequence"/>
</dbReference>
<proteinExistence type="predicted"/>
<organism evidence="11 12">
    <name type="scientific">Paenibacillus residui</name>
    <dbReference type="NCBI Taxonomy" id="629724"/>
    <lineage>
        <taxon>Bacteria</taxon>
        <taxon>Bacillati</taxon>
        <taxon>Bacillota</taxon>
        <taxon>Bacilli</taxon>
        <taxon>Bacillales</taxon>
        <taxon>Paenibacillaceae</taxon>
        <taxon>Paenibacillus</taxon>
    </lineage>
</organism>
<evidence type="ECO:0000256" key="9">
    <source>
        <dbReference type="SAM" id="MobiDB-lite"/>
    </source>
</evidence>
<accession>A0ABW3DIW2</accession>
<comment type="function">
    <text evidence="8">This protein is a component of the acetyl coenzyme A carboxylase complex; first, biotin carboxylase catalyzes the carboxylation of the carrier protein and then the transcarboxylase transfers the carboxyl group to form malonyl-CoA.</text>
</comment>
<evidence type="ECO:0000256" key="6">
    <source>
        <dbReference type="ARBA" id="ARBA00023160"/>
    </source>
</evidence>
<dbReference type="InterPro" id="IPR001882">
    <property type="entry name" value="Biotin_BS"/>
</dbReference>
<keyword evidence="7 8" id="KW-0092">Biotin</keyword>
<evidence type="ECO:0000256" key="3">
    <source>
        <dbReference type="ARBA" id="ARBA00022516"/>
    </source>
</evidence>
<evidence type="ECO:0000256" key="7">
    <source>
        <dbReference type="ARBA" id="ARBA00023267"/>
    </source>
</evidence>
<dbReference type="GO" id="GO:0003989">
    <property type="term" value="F:acetyl-CoA carboxylase activity"/>
    <property type="evidence" value="ECO:0007669"/>
    <property type="project" value="UniProtKB-EC"/>
</dbReference>
<keyword evidence="11" id="KW-0436">Ligase</keyword>
<evidence type="ECO:0000256" key="5">
    <source>
        <dbReference type="ARBA" id="ARBA00023098"/>
    </source>
</evidence>
<comment type="caution">
    <text evidence="11">The sequence shown here is derived from an EMBL/GenBank/DDBJ whole genome shotgun (WGS) entry which is preliminary data.</text>
</comment>
<name>A0ABW3DIW2_9BACL</name>
<evidence type="ECO:0000259" key="10">
    <source>
        <dbReference type="PROSITE" id="PS50968"/>
    </source>
</evidence>
<keyword evidence="5 8" id="KW-0443">Lipid metabolism</keyword>
<keyword evidence="12" id="KW-1185">Reference proteome</keyword>
<evidence type="ECO:0000256" key="8">
    <source>
        <dbReference type="RuleBase" id="RU364072"/>
    </source>
</evidence>
<dbReference type="EMBL" id="JBHTIU010000100">
    <property type="protein sequence ID" value="MFD0872105.1"/>
    <property type="molecule type" value="Genomic_DNA"/>
</dbReference>
<feature type="compositionally biased region" description="Basic and acidic residues" evidence="9">
    <location>
        <begin position="73"/>
        <end position="85"/>
    </location>
</feature>
<evidence type="ECO:0000256" key="4">
    <source>
        <dbReference type="ARBA" id="ARBA00022832"/>
    </source>
</evidence>
<sequence length="164" mass="17874">MFKLSEIKELIQLVDQSSLQELEIQNENCKLFIRKPSPSKSETVYVASAPQQQVAATPQASPLPQAAAVQAEAESKDGQQPDRSHLHTITSPMVGTFYSAPSPEAPPFVSEGSKVKENTVVCIVEAMKLMNEIEAEVNGEIVEVLVDNGQLVEFGQPLFLVKPI</sequence>
<reference evidence="12" key="1">
    <citation type="journal article" date="2019" name="Int. J. Syst. Evol. Microbiol.">
        <title>The Global Catalogue of Microorganisms (GCM) 10K type strain sequencing project: providing services to taxonomists for standard genome sequencing and annotation.</title>
        <authorList>
            <consortium name="The Broad Institute Genomics Platform"/>
            <consortium name="The Broad Institute Genome Sequencing Center for Infectious Disease"/>
            <person name="Wu L."/>
            <person name="Ma J."/>
        </authorList>
    </citation>
    <scope>NUCLEOTIDE SEQUENCE [LARGE SCALE GENOMIC DNA]</scope>
    <source>
        <strain evidence="12">CCUG 57263</strain>
    </source>
</reference>
<keyword evidence="3 8" id="KW-0444">Lipid biosynthesis</keyword>
<evidence type="ECO:0000313" key="11">
    <source>
        <dbReference type="EMBL" id="MFD0872105.1"/>
    </source>
</evidence>
<feature type="region of interest" description="Disordered" evidence="9">
    <location>
        <begin position="55"/>
        <end position="95"/>
    </location>
</feature>
<dbReference type="PRINTS" id="PR01071">
    <property type="entry name" value="ACOABIOTINCC"/>
</dbReference>
<dbReference type="CDD" id="cd06850">
    <property type="entry name" value="biotinyl_domain"/>
    <property type="match status" value="1"/>
</dbReference>
<dbReference type="PANTHER" id="PTHR45266:SF3">
    <property type="entry name" value="OXALOACETATE DECARBOXYLASE ALPHA CHAIN"/>
    <property type="match status" value="1"/>
</dbReference>
<protein>
    <recommendedName>
        <fullName evidence="2 8">Biotin carboxyl carrier protein of acetyl-CoA carboxylase</fullName>
    </recommendedName>
</protein>
<comment type="pathway">
    <text evidence="1 8">Lipid metabolism; fatty acid biosynthesis.</text>
</comment>
<dbReference type="InterPro" id="IPR000089">
    <property type="entry name" value="Biotin_lipoyl"/>
</dbReference>
<gene>
    <name evidence="11" type="primary">accB</name>
    <name evidence="11" type="ORF">ACFQ03_23590</name>
</gene>
<dbReference type="PROSITE" id="PS50968">
    <property type="entry name" value="BIOTINYL_LIPOYL"/>
    <property type="match status" value="1"/>
</dbReference>
<dbReference type="InterPro" id="IPR011053">
    <property type="entry name" value="Single_hybrid_motif"/>
</dbReference>
<dbReference type="Pfam" id="PF00364">
    <property type="entry name" value="Biotin_lipoyl"/>
    <property type="match status" value="1"/>
</dbReference>
<dbReference type="Gene3D" id="2.40.50.100">
    <property type="match status" value="1"/>
</dbReference>
<dbReference type="PANTHER" id="PTHR45266">
    <property type="entry name" value="OXALOACETATE DECARBOXYLASE ALPHA CHAIN"/>
    <property type="match status" value="1"/>
</dbReference>
<dbReference type="RefSeq" id="WP_144935671.1">
    <property type="nucleotide sequence ID" value="NZ_JBHTIU010000100.1"/>
</dbReference>
<keyword evidence="4 8" id="KW-0276">Fatty acid metabolism</keyword>
<dbReference type="PROSITE" id="PS00188">
    <property type="entry name" value="BIOTIN"/>
    <property type="match status" value="1"/>
</dbReference>
<evidence type="ECO:0000256" key="1">
    <source>
        <dbReference type="ARBA" id="ARBA00005194"/>
    </source>
</evidence>
<dbReference type="NCBIfam" id="TIGR00531">
    <property type="entry name" value="BCCP"/>
    <property type="match status" value="1"/>
</dbReference>
<evidence type="ECO:0000256" key="2">
    <source>
        <dbReference type="ARBA" id="ARBA00017562"/>
    </source>
</evidence>